<sequence length="281" mass="31418">MLPCPNLEFLEFRGPATGIPPSFVSELVKLRTFRFTECSILVSSRSGRLIDFAALHTLPAVAHVQFYHSACEDILPIGDAQSQPSCRQLSIGSRTVTLCSAETNRNADRDPLGIRRSPPLEQPKPSSVIWPNLQSVVLDSICAKDVLWLCDLLVRDSEGSVKMIKLSHSAKRHLTGSLMMQGEDPNVEFLLASTGSVGEKGRRWIRTVARDGLWQVDVVFPFQWLGFPSSIHTISRSLRGVPLPHSGNVDRSRVILERINGWRTISRFERSKARIYQATYP</sequence>
<accession>A0A2H3BZE8</accession>
<dbReference type="AlphaFoldDB" id="A0A2H3BZE8"/>
<proteinExistence type="predicted"/>
<protein>
    <submittedName>
        <fullName evidence="1">Uncharacterized protein</fullName>
    </submittedName>
</protein>
<name>A0A2H3BZE8_9AGAR</name>
<dbReference type="Proteomes" id="UP000218334">
    <property type="component" value="Unassembled WGS sequence"/>
</dbReference>
<keyword evidence="2" id="KW-1185">Reference proteome</keyword>
<reference evidence="2" key="1">
    <citation type="journal article" date="2017" name="Nat. Ecol. Evol.">
        <title>Genome expansion and lineage-specific genetic innovations in the forest pathogenic fungi Armillaria.</title>
        <authorList>
            <person name="Sipos G."/>
            <person name="Prasanna A.N."/>
            <person name="Walter M.C."/>
            <person name="O'Connor E."/>
            <person name="Balint B."/>
            <person name="Krizsan K."/>
            <person name="Kiss B."/>
            <person name="Hess J."/>
            <person name="Varga T."/>
            <person name="Slot J."/>
            <person name="Riley R."/>
            <person name="Boka B."/>
            <person name="Rigling D."/>
            <person name="Barry K."/>
            <person name="Lee J."/>
            <person name="Mihaltcheva S."/>
            <person name="LaButti K."/>
            <person name="Lipzen A."/>
            <person name="Waldron R."/>
            <person name="Moloney N.M."/>
            <person name="Sperisen C."/>
            <person name="Kredics L."/>
            <person name="Vagvoelgyi C."/>
            <person name="Patrignani A."/>
            <person name="Fitzpatrick D."/>
            <person name="Nagy I."/>
            <person name="Doyle S."/>
            <person name="Anderson J.B."/>
            <person name="Grigoriev I.V."/>
            <person name="Gueldener U."/>
            <person name="Muensterkoetter M."/>
            <person name="Nagy L.G."/>
        </authorList>
    </citation>
    <scope>NUCLEOTIDE SEQUENCE [LARGE SCALE GENOMIC DNA]</scope>
    <source>
        <strain evidence="2">28-4</strain>
    </source>
</reference>
<evidence type="ECO:0000313" key="1">
    <source>
        <dbReference type="EMBL" id="PBK68416.1"/>
    </source>
</evidence>
<organism evidence="1 2">
    <name type="scientific">Armillaria solidipes</name>
    <dbReference type="NCBI Taxonomy" id="1076256"/>
    <lineage>
        <taxon>Eukaryota</taxon>
        <taxon>Fungi</taxon>
        <taxon>Dikarya</taxon>
        <taxon>Basidiomycota</taxon>
        <taxon>Agaricomycotina</taxon>
        <taxon>Agaricomycetes</taxon>
        <taxon>Agaricomycetidae</taxon>
        <taxon>Agaricales</taxon>
        <taxon>Marasmiineae</taxon>
        <taxon>Physalacriaceae</taxon>
        <taxon>Armillaria</taxon>
    </lineage>
</organism>
<gene>
    <name evidence="1" type="ORF">ARMSODRAFT_202921</name>
</gene>
<evidence type="ECO:0000313" key="2">
    <source>
        <dbReference type="Proteomes" id="UP000218334"/>
    </source>
</evidence>
<dbReference type="EMBL" id="KZ293432">
    <property type="protein sequence ID" value="PBK68416.1"/>
    <property type="molecule type" value="Genomic_DNA"/>
</dbReference>